<evidence type="ECO:0000259" key="3">
    <source>
        <dbReference type="Pfam" id="PF13511"/>
    </source>
</evidence>
<evidence type="ECO:0000256" key="2">
    <source>
        <dbReference type="SAM" id="SignalP"/>
    </source>
</evidence>
<keyword evidence="5" id="KW-1185">Reference proteome</keyword>
<reference evidence="4 5" key="1">
    <citation type="submission" date="2019-11" db="EMBL/GenBank/DDBJ databases">
        <title>Caenimonas koreensis gen. nov., sp. nov., isolated from activated sludge.</title>
        <authorList>
            <person name="Seung H.R."/>
        </authorList>
    </citation>
    <scope>NUCLEOTIDE SEQUENCE [LARGE SCALE GENOMIC DNA]</scope>
    <source>
        <strain evidence="4 5">EMB320</strain>
    </source>
</reference>
<keyword evidence="2" id="KW-0732">Signal</keyword>
<evidence type="ECO:0000313" key="4">
    <source>
        <dbReference type="EMBL" id="MRD49633.1"/>
    </source>
</evidence>
<dbReference type="Proteomes" id="UP000487350">
    <property type="component" value="Unassembled WGS sequence"/>
</dbReference>
<dbReference type="AlphaFoldDB" id="A0A844B911"/>
<proteinExistence type="predicted"/>
<dbReference type="Pfam" id="PF13511">
    <property type="entry name" value="DUF4124"/>
    <property type="match status" value="1"/>
</dbReference>
<evidence type="ECO:0000256" key="1">
    <source>
        <dbReference type="SAM" id="MobiDB-lite"/>
    </source>
</evidence>
<evidence type="ECO:0000313" key="5">
    <source>
        <dbReference type="Proteomes" id="UP000487350"/>
    </source>
</evidence>
<feature type="compositionally biased region" description="Basic and acidic residues" evidence="1">
    <location>
        <begin position="82"/>
        <end position="119"/>
    </location>
</feature>
<feature type="region of interest" description="Disordered" evidence="1">
    <location>
        <begin position="52"/>
        <end position="132"/>
    </location>
</feature>
<name>A0A844B911_9BURK</name>
<gene>
    <name evidence="4" type="ORF">GHT07_20365</name>
</gene>
<dbReference type="OrthoDB" id="9181422at2"/>
<dbReference type="EMBL" id="WJBU01000028">
    <property type="protein sequence ID" value="MRD49633.1"/>
    <property type="molecule type" value="Genomic_DNA"/>
</dbReference>
<comment type="caution">
    <text evidence="4">The sequence shown here is derived from an EMBL/GenBank/DDBJ whole genome shotgun (WGS) entry which is preliminary data.</text>
</comment>
<feature type="chain" id="PRO_5032465397" evidence="2">
    <location>
        <begin position="22"/>
        <end position="171"/>
    </location>
</feature>
<feature type="compositionally biased region" description="Low complexity" evidence="1">
    <location>
        <begin position="56"/>
        <end position="72"/>
    </location>
</feature>
<organism evidence="4 5">
    <name type="scientific">Caenimonas koreensis DSM 17982</name>
    <dbReference type="NCBI Taxonomy" id="1121255"/>
    <lineage>
        <taxon>Bacteria</taxon>
        <taxon>Pseudomonadati</taxon>
        <taxon>Pseudomonadota</taxon>
        <taxon>Betaproteobacteria</taxon>
        <taxon>Burkholderiales</taxon>
        <taxon>Comamonadaceae</taxon>
        <taxon>Caenimonas</taxon>
    </lineage>
</organism>
<sequence>MKPIRAALLALACAMPALALAQWMWVDNSGRKVLSDQPPPMDIPARNILRQPGVRAAPASETAPAASQAVAAKPELAASRAVGKDKDLEAKKKAAEAAEDEKAKAREEENNKIRAENCSRAKQAKVQMDSGTRIARTNAKGEREILDDAARQVETKRIEGIIARECAAKQG</sequence>
<feature type="domain" description="DUF4124" evidence="3">
    <location>
        <begin position="9"/>
        <end position="62"/>
    </location>
</feature>
<accession>A0A844B911</accession>
<protein>
    <submittedName>
        <fullName evidence="4">DUF4124 domain-containing protein</fullName>
    </submittedName>
</protein>
<feature type="signal peptide" evidence="2">
    <location>
        <begin position="1"/>
        <end position="21"/>
    </location>
</feature>
<dbReference type="InterPro" id="IPR025392">
    <property type="entry name" value="DUF4124"/>
</dbReference>